<reference evidence="5" key="1">
    <citation type="submission" date="2020-05" db="EMBL/GenBank/DDBJ databases">
        <authorList>
            <person name="Zhu T."/>
            <person name="Keshari N."/>
            <person name="Lu X."/>
        </authorList>
    </citation>
    <scope>NUCLEOTIDE SEQUENCE</scope>
    <source>
        <strain evidence="5">NK1-12</strain>
    </source>
</reference>
<evidence type="ECO:0000259" key="4">
    <source>
        <dbReference type="PROSITE" id="PS01124"/>
    </source>
</evidence>
<keyword evidence="1" id="KW-0805">Transcription regulation</keyword>
<dbReference type="AlphaFoldDB" id="A0AA97ASN7"/>
<dbReference type="PROSITE" id="PS01124">
    <property type="entry name" value="HTH_ARAC_FAMILY_2"/>
    <property type="match status" value="1"/>
</dbReference>
<protein>
    <submittedName>
        <fullName evidence="5">Helix-turn-helix transcriptional regulator</fullName>
    </submittedName>
</protein>
<dbReference type="PANTHER" id="PTHR47893">
    <property type="entry name" value="REGULATORY PROTEIN PCHR"/>
    <property type="match status" value="1"/>
</dbReference>
<dbReference type="GO" id="GO:0003700">
    <property type="term" value="F:DNA-binding transcription factor activity"/>
    <property type="evidence" value="ECO:0007669"/>
    <property type="project" value="InterPro"/>
</dbReference>
<dbReference type="SMART" id="SM00342">
    <property type="entry name" value="HTH_ARAC"/>
    <property type="match status" value="1"/>
</dbReference>
<gene>
    <name evidence="5" type="ORF">HJG54_31165</name>
</gene>
<sequence length="88" mass="9830">MLELAQQVGISERALQRGFRAVFQTTVQGHLKQQWLKQAERLLRQGNYTVAEAANLVGYGHLGHFAAAFKRQFGITPSQCLAGYKIVN</sequence>
<feature type="domain" description="HTH araC/xylS-type" evidence="4">
    <location>
        <begin position="1"/>
        <end position="83"/>
    </location>
</feature>
<name>A0AA97ASN7_9CYAN</name>
<proteinExistence type="predicted"/>
<dbReference type="GO" id="GO:0043565">
    <property type="term" value="F:sequence-specific DNA binding"/>
    <property type="evidence" value="ECO:0007669"/>
    <property type="project" value="InterPro"/>
</dbReference>
<dbReference type="PANTHER" id="PTHR47893:SF1">
    <property type="entry name" value="REGULATORY PROTEIN PCHR"/>
    <property type="match status" value="1"/>
</dbReference>
<evidence type="ECO:0000256" key="2">
    <source>
        <dbReference type="ARBA" id="ARBA00023125"/>
    </source>
</evidence>
<dbReference type="RefSeq" id="WP_316437012.1">
    <property type="nucleotide sequence ID" value="NZ_CP053587.1"/>
</dbReference>
<dbReference type="InterPro" id="IPR053142">
    <property type="entry name" value="PchR_regulatory_protein"/>
</dbReference>
<keyword evidence="3" id="KW-0804">Transcription</keyword>
<evidence type="ECO:0000256" key="3">
    <source>
        <dbReference type="ARBA" id="ARBA00023163"/>
    </source>
</evidence>
<dbReference type="Pfam" id="PF12833">
    <property type="entry name" value="HTH_18"/>
    <property type="match status" value="1"/>
</dbReference>
<dbReference type="Gene3D" id="1.10.10.60">
    <property type="entry name" value="Homeodomain-like"/>
    <property type="match status" value="1"/>
</dbReference>
<dbReference type="InterPro" id="IPR020449">
    <property type="entry name" value="Tscrpt_reg_AraC-type_HTH"/>
</dbReference>
<dbReference type="InterPro" id="IPR018060">
    <property type="entry name" value="HTH_AraC"/>
</dbReference>
<dbReference type="PRINTS" id="PR00032">
    <property type="entry name" value="HTHARAC"/>
</dbReference>
<evidence type="ECO:0000313" key="5">
    <source>
        <dbReference type="EMBL" id="WNZ27348.1"/>
    </source>
</evidence>
<keyword evidence="2" id="KW-0238">DNA-binding</keyword>
<evidence type="ECO:0000256" key="1">
    <source>
        <dbReference type="ARBA" id="ARBA00023015"/>
    </source>
</evidence>
<dbReference type="SUPFAM" id="SSF46689">
    <property type="entry name" value="Homeodomain-like"/>
    <property type="match status" value="1"/>
</dbReference>
<dbReference type="EMBL" id="CP053587">
    <property type="protein sequence ID" value="WNZ27348.1"/>
    <property type="molecule type" value="Genomic_DNA"/>
</dbReference>
<dbReference type="InterPro" id="IPR009057">
    <property type="entry name" value="Homeodomain-like_sf"/>
</dbReference>
<accession>A0AA97ASN7</accession>
<organism evidence="5">
    <name type="scientific">Leptolyngbya sp. NK1-12</name>
    <dbReference type="NCBI Taxonomy" id="2547451"/>
    <lineage>
        <taxon>Bacteria</taxon>
        <taxon>Bacillati</taxon>
        <taxon>Cyanobacteriota</taxon>
        <taxon>Cyanophyceae</taxon>
        <taxon>Leptolyngbyales</taxon>
        <taxon>Leptolyngbyaceae</taxon>
        <taxon>Leptolyngbya group</taxon>
        <taxon>Leptolyngbya</taxon>
    </lineage>
</organism>